<comment type="caution">
    <text evidence="8">The sequence shown here is derived from an EMBL/GenBank/DDBJ whole genome shotgun (WGS) entry which is preliminary data.</text>
</comment>
<keyword evidence="4 6" id="KW-1133">Transmembrane helix</keyword>
<evidence type="ECO:0000256" key="1">
    <source>
        <dbReference type="ARBA" id="ARBA00004141"/>
    </source>
</evidence>
<evidence type="ECO:0000256" key="2">
    <source>
        <dbReference type="ARBA" id="ARBA00006143"/>
    </source>
</evidence>
<reference evidence="8 9" key="1">
    <citation type="journal article" date="2016" name="Nat. Commun.">
        <title>Thousands of microbial genomes shed light on interconnected biogeochemical processes in an aquifer system.</title>
        <authorList>
            <person name="Anantharaman K."/>
            <person name="Brown C.T."/>
            <person name="Hug L.A."/>
            <person name="Sharon I."/>
            <person name="Castelle C.J."/>
            <person name="Probst A.J."/>
            <person name="Thomas B.C."/>
            <person name="Singh A."/>
            <person name="Wilkins M.J."/>
            <person name="Karaoz U."/>
            <person name="Brodie E.L."/>
            <person name="Williams K.H."/>
            <person name="Hubbard S.S."/>
            <person name="Banfield J.F."/>
        </authorList>
    </citation>
    <scope>NUCLEOTIDE SEQUENCE [LARGE SCALE GENOMIC DNA]</scope>
</reference>
<evidence type="ECO:0000256" key="3">
    <source>
        <dbReference type="ARBA" id="ARBA00022692"/>
    </source>
</evidence>
<keyword evidence="3 6" id="KW-0812">Transmembrane</keyword>
<dbReference type="Proteomes" id="UP000176751">
    <property type="component" value="Unassembled WGS sequence"/>
</dbReference>
<feature type="transmembrane region" description="Helical" evidence="6">
    <location>
        <begin position="260"/>
        <end position="282"/>
    </location>
</feature>
<evidence type="ECO:0000256" key="4">
    <source>
        <dbReference type="ARBA" id="ARBA00022989"/>
    </source>
</evidence>
<evidence type="ECO:0000313" key="9">
    <source>
        <dbReference type="Proteomes" id="UP000176751"/>
    </source>
</evidence>
<evidence type="ECO:0000313" key="8">
    <source>
        <dbReference type="EMBL" id="OGE01621.1"/>
    </source>
</evidence>
<dbReference type="PANTHER" id="PTHR31272:SF9">
    <property type="entry name" value="BLL1027 PROTEIN"/>
    <property type="match status" value="1"/>
</dbReference>
<accession>A0A1F5HBX2</accession>
<feature type="transmembrane region" description="Helical" evidence="6">
    <location>
        <begin position="119"/>
        <end position="144"/>
    </location>
</feature>
<comment type="subcellular location">
    <subcellularLocation>
        <location evidence="1">Membrane</location>
        <topology evidence="1">Multi-pass membrane protein</topology>
    </subcellularLocation>
</comment>
<feature type="transmembrane region" description="Helical" evidence="6">
    <location>
        <begin position="44"/>
        <end position="67"/>
    </location>
</feature>
<dbReference type="InterPro" id="IPR051790">
    <property type="entry name" value="Cytochrome_c-biogenesis_DsbD"/>
</dbReference>
<dbReference type="InterPro" id="IPR003834">
    <property type="entry name" value="Cyt_c_assmbl_TM_dom"/>
</dbReference>
<dbReference type="EMBL" id="MFCA01000025">
    <property type="protein sequence ID" value="OGE01621.1"/>
    <property type="molecule type" value="Genomic_DNA"/>
</dbReference>
<evidence type="ECO:0000256" key="6">
    <source>
        <dbReference type="SAM" id="Phobius"/>
    </source>
</evidence>
<feature type="transmembrane region" description="Helical" evidence="6">
    <location>
        <begin position="6"/>
        <end position="32"/>
    </location>
</feature>
<evidence type="ECO:0000256" key="5">
    <source>
        <dbReference type="ARBA" id="ARBA00023136"/>
    </source>
</evidence>
<dbReference type="PANTHER" id="PTHR31272">
    <property type="entry name" value="CYTOCHROME C-TYPE BIOGENESIS PROTEIN HI_1454-RELATED"/>
    <property type="match status" value="1"/>
</dbReference>
<name>A0A1F5HBX2_9BACT</name>
<dbReference type="GO" id="GO:0017004">
    <property type="term" value="P:cytochrome complex assembly"/>
    <property type="evidence" value="ECO:0007669"/>
    <property type="project" value="InterPro"/>
</dbReference>
<dbReference type="GO" id="GO:0016020">
    <property type="term" value="C:membrane"/>
    <property type="evidence" value="ECO:0007669"/>
    <property type="project" value="UniProtKB-SubCell"/>
</dbReference>
<feature type="transmembrane region" description="Helical" evidence="6">
    <location>
        <begin position="150"/>
        <end position="175"/>
    </location>
</feature>
<keyword evidence="5 6" id="KW-0472">Membrane</keyword>
<evidence type="ECO:0000259" key="7">
    <source>
        <dbReference type="Pfam" id="PF02683"/>
    </source>
</evidence>
<dbReference type="Pfam" id="PF02683">
    <property type="entry name" value="DsbD_TM"/>
    <property type="match status" value="1"/>
</dbReference>
<proteinExistence type="inferred from homology"/>
<dbReference type="STRING" id="1797737.A2196_01915"/>
<dbReference type="AlphaFoldDB" id="A0A1F5HBX2"/>
<sequence length="295" mass="32447">MELLISASFIASFFAGVAALFAPCCVTVLLPTYFASIFKQRSTIFLMTFIYFLGLLVVFLPIGFGASALSQLFNTYHNVIFTLGSIFLIVLGLTLISGVQFSFPVLVHPQLKNSGLGSVFVLGVFSGIATTCCAPVLAGVLALAAMPGSFLLGGAYTLAYVLGMVIPLFILSAFLDKGKFTQKFFTFRKTVSYNLFGKRIRLTLSNLFSGLMFLVLGIFIFYLALTNNLTAHASYQISINVYLTRLIQFIGRYTKIIPEVGWAIIFFIAFLIILVISVRQFLNLAKNNRKEGDDK</sequence>
<comment type="similarity">
    <text evidence="2">Belongs to the DsbD family.</text>
</comment>
<feature type="transmembrane region" description="Helical" evidence="6">
    <location>
        <begin position="204"/>
        <end position="225"/>
    </location>
</feature>
<feature type="domain" description="Cytochrome C biogenesis protein transmembrane" evidence="7">
    <location>
        <begin position="10"/>
        <end position="175"/>
    </location>
</feature>
<organism evidence="8 9">
    <name type="scientific">Candidatus Curtissbacteria bacterium RIFOXYA1_FULL_41_14</name>
    <dbReference type="NCBI Taxonomy" id="1797737"/>
    <lineage>
        <taxon>Bacteria</taxon>
        <taxon>Candidatus Curtissiibacteriota</taxon>
    </lineage>
</organism>
<feature type="transmembrane region" description="Helical" evidence="6">
    <location>
        <begin position="79"/>
        <end position="107"/>
    </location>
</feature>
<protein>
    <recommendedName>
        <fullName evidence="7">Cytochrome C biogenesis protein transmembrane domain-containing protein</fullName>
    </recommendedName>
</protein>
<gene>
    <name evidence="8" type="ORF">A2196_01915</name>
</gene>